<dbReference type="Proteomes" id="UP001596507">
    <property type="component" value="Unassembled WGS sequence"/>
</dbReference>
<feature type="non-terminal residue" evidence="1">
    <location>
        <position position="1"/>
    </location>
</feature>
<dbReference type="PANTHER" id="PTHR10948:SF23">
    <property type="entry name" value="TRANSPOSASE INSI FOR INSERTION SEQUENCE ELEMENT IS30A-RELATED"/>
    <property type="match status" value="1"/>
</dbReference>
<gene>
    <name evidence="1" type="ORF">ACFQRL_08645</name>
</gene>
<comment type="caution">
    <text evidence="1">The sequence shown here is derived from an EMBL/GenBank/DDBJ whole genome shotgun (WGS) entry which is preliminary data.</text>
</comment>
<name>A0ABW2HCN6_9MICO</name>
<evidence type="ECO:0000313" key="2">
    <source>
        <dbReference type="Proteomes" id="UP001596507"/>
    </source>
</evidence>
<sequence>YFPKGTDLAGYTADYLDYVATQLNNRPRMTLDWKTPTEALEQLLSNPPETGVALTA</sequence>
<evidence type="ECO:0000313" key="1">
    <source>
        <dbReference type="EMBL" id="MFC7269022.1"/>
    </source>
</evidence>
<proteinExistence type="predicted"/>
<dbReference type="EMBL" id="JBHTBE010000002">
    <property type="protein sequence ID" value="MFC7269022.1"/>
    <property type="molecule type" value="Genomic_DNA"/>
</dbReference>
<keyword evidence="2" id="KW-1185">Reference proteome</keyword>
<protein>
    <submittedName>
        <fullName evidence="1">IS30 family transposase</fullName>
    </submittedName>
</protein>
<dbReference type="InterPro" id="IPR051917">
    <property type="entry name" value="Transposase-Integrase"/>
</dbReference>
<organism evidence="1 2">
    <name type="scientific">Microbacterium fluvii</name>
    <dbReference type="NCBI Taxonomy" id="415215"/>
    <lineage>
        <taxon>Bacteria</taxon>
        <taxon>Bacillati</taxon>
        <taxon>Actinomycetota</taxon>
        <taxon>Actinomycetes</taxon>
        <taxon>Micrococcales</taxon>
        <taxon>Microbacteriaceae</taxon>
        <taxon>Microbacterium</taxon>
    </lineage>
</organism>
<dbReference type="PANTHER" id="PTHR10948">
    <property type="entry name" value="TRANSPOSASE"/>
    <property type="match status" value="1"/>
</dbReference>
<accession>A0ABW2HCN6</accession>
<reference evidence="2" key="1">
    <citation type="journal article" date="2019" name="Int. J. Syst. Evol. Microbiol.">
        <title>The Global Catalogue of Microorganisms (GCM) 10K type strain sequencing project: providing services to taxonomists for standard genome sequencing and annotation.</title>
        <authorList>
            <consortium name="The Broad Institute Genomics Platform"/>
            <consortium name="The Broad Institute Genome Sequencing Center for Infectious Disease"/>
            <person name="Wu L."/>
            <person name="Ma J."/>
        </authorList>
    </citation>
    <scope>NUCLEOTIDE SEQUENCE [LARGE SCALE GENOMIC DNA]</scope>
    <source>
        <strain evidence="2">CGMCC 1.15772</strain>
    </source>
</reference>